<reference evidence="3" key="1">
    <citation type="submission" date="2021-12" db="EMBL/GenBank/DDBJ databases">
        <authorList>
            <person name="Martin H S."/>
        </authorList>
    </citation>
    <scope>NUCLEOTIDE SEQUENCE</scope>
</reference>
<keyword evidence="2" id="KW-1133">Transmembrane helix</keyword>
<evidence type="ECO:0000256" key="2">
    <source>
        <dbReference type="SAM" id="Phobius"/>
    </source>
</evidence>
<dbReference type="Proteomes" id="UP000838878">
    <property type="component" value="Chromosome 11"/>
</dbReference>
<organism evidence="3 4">
    <name type="scientific">Brenthis ino</name>
    <name type="common">lesser marbled fritillary</name>
    <dbReference type="NCBI Taxonomy" id="405034"/>
    <lineage>
        <taxon>Eukaryota</taxon>
        <taxon>Metazoa</taxon>
        <taxon>Ecdysozoa</taxon>
        <taxon>Arthropoda</taxon>
        <taxon>Hexapoda</taxon>
        <taxon>Insecta</taxon>
        <taxon>Pterygota</taxon>
        <taxon>Neoptera</taxon>
        <taxon>Endopterygota</taxon>
        <taxon>Lepidoptera</taxon>
        <taxon>Glossata</taxon>
        <taxon>Ditrysia</taxon>
        <taxon>Papilionoidea</taxon>
        <taxon>Nymphalidae</taxon>
        <taxon>Heliconiinae</taxon>
        <taxon>Argynnini</taxon>
        <taxon>Brenthis</taxon>
    </lineage>
</organism>
<keyword evidence="4" id="KW-1185">Reference proteome</keyword>
<comment type="subcellular location">
    <subcellularLocation>
        <location evidence="1">Nucleus</location>
    </subcellularLocation>
</comment>
<dbReference type="AlphaFoldDB" id="A0A8J9UY40"/>
<dbReference type="Gene3D" id="1.10.10.60">
    <property type="entry name" value="Homeodomain-like"/>
    <property type="match status" value="1"/>
</dbReference>
<accession>A0A8J9UY40</accession>
<feature type="transmembrane region" description="Helical" evidence="2">
    <location>
        <begin position="15"/>
        <end position="34"/>
    </location>
</feature>
<name>A0A8J9UY40_9NEOP</name>
<dbReference type="InterPro" id="IPR009057">
    <property type="entry name" value="Homeodomain-like_sf"/>
</dbReference>
<keyword evidence="2" id="KW-0472">Membrane</keyword>
<keyword evidence="2" id="KW-0812">Transmembrane</keyword>
<dbReference type="GO" id="GO:0005634">
    <property type="term" value="C:nucleus"/>
    <property type="evidence" value="ECO:0007669"/>
    <property type="project" value="UniProtKB-SubCell"/>
</dbReference>
<protein>
    <recommendedName>
        <fullName evidence="5">HTH psq-type domain-containing protein</fullName>
    </recommendedName>
</protein>
<dbReference type="OrthoDB" id="7419437at2759"/>
<evidence type="ECO:0008006" key="5">
    <source>
        <dbReference type="Google" id="ProtNLM"/>
    </source>
</evidence>
<evidence type="ECO:0000313" key="4">
    <source>
        <dbReference type="Proteomes" id="UP000838878"/>
    </source>
</evidence>
<dbReference type="SUPFAM" id="SSF46689">
    <property type="entry name" value="Homeodomain-like"/>
    <property type="match status" value="1"/>
</dbReference>
<sequence length="142" mass="16471">MSFVNLLGSLRHKGFLTLSSVTVLPMKIPTVIMVRNYKKRKENSVNEDDAERAVLCVVNNGMKLKTAAAIYNIKPTTLYNRVKIFKEKITLKSKDYSSKHTVYQVFTNDEEYMLEKYFLRMSKMNYGLTYVQGRERIGIPIC</sequence>
<evidence type="ECO:0000313" key="3">
    <source>
        <dbReference type="EMBL" id="CAH0716615.1"/>
    </source>
</evidence>
<dbReference type="EMBL" id="OV170231">
    <property type="protein sequence ID" value="CAH0716615.1"/>
    <property type="molecule type" value="Genomic_DNA"/>
</dbReference>
<evidence type="ECO:0000256" key="1">
    <source>
        <dbReference type="ARBA" id="ARBA00004123"/>
    </source>
</evidence>
<proteinExistence type="predicted"/>
<feature type="non-terminal residue" evidence="3">
    <location>
        <position position="142"/>
    </location>
</feature>
<gene>
    <name evidence="3" type="ORF">BINO364_LOCUS3344</name>
</gene>